<keyword evidence="4" id="KW-1185">Reference proteome</keyword>
<evidence type="ECO:0000313" key="4">
    <source>
        <dbReference type="Proteomes" id="UP000324376"/>
    </source>
</evidence>
<organism evidence="3 4">
    <name type="scientific">Aquimarina intermedia</name>
    <dbReference type="NCBI Taxonomy" id="350814"/>
    <lineage>
        <taxon>Bacteria</taxon>
        <taxon>Pseudomonadati</taxon>
        <taxon>Bacteroidota</taxon>
        <taxon>Flavobacteriia</taxon>
        <taxon>Flavobacteriales</taxon>
        <taxon>Flavobacteriaceae</taxon>
        <taxon>Aquimarina</taxon>
    </lineage>
</organism>
<dbReference type="InterPro" id="IPR004380">
    <property type="entry name" value="Asp_race"/>
</dbReference>
<dbReference type="InterPro" id="IPR001920">
    <property type="entry name" value="Asp/Glu_race"/>
</dbReference>
<dbReference type="EMBL" id="VNHU01000004">
    <property type="protein sequence ID" value="TYP74344.1"/>
    <property type="molecule type" value="Genomic_DNA"/>
</dbReference>
<evidence type="ECO:0000313" key="3">
    <source>
        <dbReference type="EMBL" id="TYP74344.1"/>
    </source>
</evidence>
<dbReference type="Gene3D" id="3.40.50.1860">
    <property type="match status" value="2"/>
</dbReference>
<proteinExistence type="inferred from homology"/>
<accession>A0A5S5C4T3</accession>
<name>A0A5S5C4T3_9FLAO</name>
<dbReference type="InterPro" id="IPR033134">
    <property type="entry name" value="Asp/Glu_racemase_AS_2"/>
</dbReference>
<evidence type="ECO:0000256" key="2">
    <source>
        <dbReference type="ARBA" id="ARBA00023235"/>
    </source>
</evidence>
<dbReference type="AlphaFoldDB" id="A0A5S5C4T3"/>
<comment type="caution">
    <text evidence="3">The sequence shown here is derived from an EMBL/GenBank/DDBJ whole genome shotgun (WGS) entry which is preliminary data.</text>
</comment>
<dbReference type="PANTHER" id="PTHR21198">
    <property type="entry name" value="GLUTAMATE RACEMASE"/>
    <property type="match status" value="1"/>
</dbReference>
<protein>
    <submittedName>
        <fullName evidence="3">Aspartate racemase</fullName>
    </submittedName>
</protein>
<dbReference type="Proteomes" id="UP000324376">
    <property type="component" value="Unassembled WGS sequence"/>
</dbReference>
<gene>
    <name evidence="3" type="ORF">BD809_104164</name>
</gene>
<dbReference type="Pfam" id="PF01177">
    <property type="entry name" value="Asp_Glu_race"/>
    <property type="match status" value="1"/>
</dbReference>
<dbReference type="PROSITE" id="PS00924">
    <property type="entry name" value="ASP_GLU_RACEMASE_2"/>
    <property type="match status" value="1"/>
</dbReference>
<dbReference type="SUPFAM" id="SSF53681">
    <property type="entry name" value="Aspartate/glutamate racemase"/>
    <property type="match status" value="2"/>
</dbReference>
<dbReference type="InterPro" id="IPR015942">
    <property type="entry name" value="Asp/Glu/hydantoin_racemase"/>
</dbReference>
<keyword evidence="2" id="KW-0413">Isomerase</keyword>
<dbReference type="PANTHER" id="PTHR21198:SF7">
    <property type="entry name" value="ASPARTATE-GLUTAMATE RACEMASE FAMILY"/>
    <property type="match status" value="1"/>
</dbReference>
<sequence>MILNTNKIIGIIGGMGPEAGIELHRRVIHFSEASRDQEHFSIVHVGFPSKVVDRTQYLEHKTIINPAQAILEMVHIAVNSGATVLGIACNTAHAPQIFEPVKMGLSTHEKPVNLVNMVEEACVSCIQEVPLNSKIGILSSNGVFKSELYSAMLQHRGFEIVLPSPKFQEEVIHNMIYNSVFGIKSNSTILRTEVLELLHKAMRFYLNNDVQTIILGCTEFSLLKEVLSIAYPNILVIDTIDVLAKALIREASKPVTA</sequence>
<reference evidence="3 4" key="1">
    <citation type="submission" date="2019-07" db="EMBL/GenBank/DDBJ databases">
        <title>Genomic Encyclopedia of Archaeal and Bacterial Type Strains, Phase II (KMG-II): from individual species to whole genera.</title>
        <authorList>
            <person name="Goeker M."/>
        </authorList>
    </citation>
    <scope>NUCLEOTIDE SEQUENCE [LARGE SCALE GENOMIC DNA]</scope>
    <source>
        <strain evidence="3 4">DSM 17527</strain>
    </source>
</reference>
<dbReference type="GO" id="GO:0047661">
    <property type="term" value="F:amino-acid racemase activity"/>
    <property type="evidence" value="ECO:0007669"/>
    <property type="project" value="InterPro"/>
</dbReference>
<dbReference type="NCBIfam" id="TIGR00035">
    <property type="entry name" value="asp_race"/>
    <property type="match status" value="1"/>
</dbReference>
<comment type="similarity">
    <text evidence="1">Belongs to the aspartate/glutamate racemases family.</text>
</comment>
<evidence type="ECO:0000256" key="1">
    <source>
        <dbReference type="ARBA" id="ARBA00007847"/>
    </source>
</evidence>